<keyword evidence="2" id="KW-1185">Reference proteome</keyword>
<protein>
    <submittedName>
        <fullName evidence="1">Uncharacterized protein</fullName>
    </submittedName>
</protein>
<dbReference type="AlphaFoldDB" id="A0A222FIW2"/>
<dbReference type="EMBL" id="CP022530">
    <property type="protein sequence ID" value="ASP38536.1"/>
    <property type="molecule type" value="Genomic_DNA"/>
</dbReference>
<dbReference type="Proteomes" id="UP000202440">
    <property type="component" value="Chromosome"/>
</dbReference>
<proteinExistence type="predicted"/>
<reference evidence="1 2" key="1">
    <citation type="submission" date="2017-07" db="EMBL/GenBank/DDBJ databases">
        <title>Annotated genome sequence of Bacterioplanes sanyensis isolated from Red Sea.</title>
        <authorList>
            <person name="Rehman Z.U."/>
        </authorList>
    </citation>
    <scope>NUCLEOTIDE SEQUENCE [LARGE SCALE GENOMIC DNA]</scope>
    <source>
        <strain evidence="1 2">NV9</strain>
    </source>
</reference>
<evidence type="ECO:0000313" key="1">
    <source>
        <dbReference type="EMBL" id="ASP38536.1"/>
    </source>
</evidence>
<evidence type="ECO:0000313" key="2">
    <source>
        <dbReference type="Proteomes" id="UP000202440"/>
    </source>
</evidence>
<name>A0A222FIW2_9GAMM</name>
<dbReference type="KEGG" id="bsan:CHH28_07545"/>
<gene>
    <name evidence="1" type="ORF">CHH28_07545</name>
</gene>
<accession>A0A222FIW2</accession>
<sequence length="133" mass="15743">MENFTFIEEYNDLFVRFVRYIAGQNFDRCLISMEGKPFRFEIQGFLQTDSNLRSDLKQWPEWIALDKKVQDCGGDPLNHYFVFGYQFSDLLNSIRFVKTHVVPKFESHLPHLGNIIHDQTILNRSCFITFSPI</sequence>
<organism evidence="1 2">
    <name type="scientific">Bacterioplanes sanyensis</name>
    <dbReference type="NCBI Taxonomy" id="1249553"/>
    <lineage>
        <taxon>Bacteria</taxon>
        <taxon>Pseudomonadati</taxon>
        <taxon>Pseudomonadota</taxon>
        <taxon>Gammaproteobacteria</taxon>
        <taxon>Oceanospirillales</taxon>
        <taxon>Oceanospirillaceae</taxon>
        <taxon>Bacterioplanes</taxon>
    </lineage>
</organism>